<sequence>MEIFIPWQNRGSKLFRITVIRSPRSQSDKVQQNPHGGLKGGVHWELRDMQTRGAPALVE</sequence>
<gene>
    <name evidence="2" type="ORF">FRX31_002846</name>
</gene>
<evidence type="ECO:0000313" key="3">
    <source>
        <dbReference type="Proteomes" id="UP000554482"/>
    </source>
</evidence>
<reference evidence="2 3" key="1">
    <citation type="submission" date="2020-06" db="EMBL/GenBank/DDBJ databases">
        <title>Transcriptomic and genomic resources for Thalictrum thalictroides and T. hernandezii: Facilitating candidate gene discovery in an emerging model plant lineage.</title>
        <authorList>
            <person name="Arias T."/>
            <person name="Riano-Pachon D.M."/>
            <person name="Di Stilio V.S."/>
        </authorList>
    </citation>
    <scope>NUCLEOTIDE SEQUENCE [LARGE SCALE GENOMIC DNA]</scope>
    <source>
        <strain evidence="3">cv. WT478/WT964</strain>
        <tissue evidence="2">Leaves</tissue>
    </source>
</reference>
<proteinExistence type="predicted"/>
<comment type="caution">
    <text evidence="2">The sequence shown here is derived from an EMBL/GenBank/DDBJ whole genome shotgun (WGS) entry which is preliminary data.</text>
</comment>
<dbReference type="EMBL" id="JABWDY010001251">
    <property type="protein sequence ID" value="KAF5207567.1"/>
    <property type="molecule type" value="Genomic_DNA"/>
</dbReference>
<evidence type="ECO:0000256" key="1">
    <source>
        <dbReference type="SAM" id="MobiDB-lite"/>
    </source>
</evidence>
<dbReference type="Proteomes" id="UP000554482">
    <property type="component" value="Unassembled WGS sequence"/>
</dbReference>
<evidence type="ECO:0000313" key="2">
    <source>
        <dbReference type="EMBL" id="KAF5207567.1"/>
    </source>
</evidence>
<feature type="compositionally biased region" description="Polar residues" evidence="1">
    <location>
        <begin position="24"/>
        <end position="34"/>
    </location>
</feature>
<feature type="region of interest" description="Disordered" evidence="1">
    <location>
        <begin position="24"/>
        <end position="45"/>
    </location>
</feature>
<name>A0A7J6XEX3_THATH</name>
<keyword evidence="3" id="KW-1185">Reference proteome</keyword>
<organism evidence="2 3">
    <name type="scientific">Thalictrum thalictroides</name>
    <name type="common">Rue-anemone</name>
    <name type="synonym">Anemone thalictroides</name>
    <dbReference type="NCBI Taxonomy" id="46969"/>
    <lineage>
        <taxon>Eukaryota</taxon>
        <taxon>Viridiplantae</taxon>
        <taxon>Streptophyta</taxon>
        <taxon>Embryophyta</taxon>
        <taxon>Tracheophyta</taxon>
        <taxon>Spermatophyta</taxon>
        <taxon>Magnoliopsida</taxon>
        <taxon>Ranunculales</taxon>
        <taxon>Ranunculaceae</taxon>
        <taxon>Thalictroideae</taxon>
        <taxon>Thalictrum</taxon>
    </lineage>
</organism>
<protein>
    <submittedName>
        <fullName evidence="2">Uncharacterized protein</fullName>
    </submittedName>
</protein>
<accession>A0A7J6XEX3</accession>
<dbReference type="AlphaFoldDB" id="A0A7J6XEX3"/>